<dbReference type="PANTHER" id="PTHR24245:SF0">
    <property type="entry name" value="G-PROTEIN COUPLED RECEPTORS FAMILY 1 PROFILE DOMAIN-CONTAINING PROTEIN"/>
    <property type="match status" value="1"/>
</dbReference>
<dbReference type="PROSITE" id="PS50262">
    <property type="entry name" value="G_PROTEIN_RECEP_F1_2"/>
    <property type="match status" value="1"/>
</dbReference>
<dbReference type="PANTHER" id="PTHR24245">
    <property type="entry name" value="G-PROTEIN COUPLED RECEPTOR"/>
    <property type="match status" value="1"/>
</dbReference>
<feature type="transmembrane region" description="Helical" evidence="11">
    <location>
        <begin position="191"/>
        <end position="215"/>
    </location>
</feature>
<protein>
    <submittedName>
        <fullName evidence="14">C-C chemokine receptor type 5-like</fullName>
    </submittedName>
</protein>
<keyword evidence="8 9" id="KW-0807">Transducer</keyword>
<evidence type="ECO:0000256" key="1">
    <source>
        <dbReference type="ARBA" id="ARBA00004651"/>
    </source>
</evidence>
<evidence type="ECO:0000256" key="11">
    <source>
        <dbReference type="SAM" id="Phobius"/>
    </source>
</evidence>
<organism evidence="13 14">
    <name type="scientific">Branchiostoma belcheri</name>
    <name type="common">Amphioxus</name>
    <dbReference type="NCBI Taxonomy" id="7741"/>
    <lineage>
        <taxon>Eukaryota</taxon>
        <taxon>Metazoa</taxon>
        <taxon>Chordata</taxon>
        <taxon>Cephalochordata</taxon>
        <taxon>Leptocardii</taxon>
        <taxon>Amphioxiformes</taxon>
        <taxon>Branchiostomatidae</taxon>
        <taxon>Branchiostoma</taxon>
    </lineage>
</organism>
<dbReference type="KEGG" id="bbel:109464154"/>
<keyword evidence="4 11" id="KW-1133">Transmembrane helix</keyword>
<evidence type="ECO:0000256" key="6">
    <source>
        <dbReference type="ARBA" id="ARBA00023136"/>
    </source>
</evidence>
<comment type="similarity">
    <text evidence="9">Belongs to the G-protein coupled receptor 1 family.</text>
</comment>
<feature type="region of interest" description="Disordered" evidence="10">
    <location>
        <begin position="1"/>
        <end position="21"/>
    </location>
</feature>
<dbReference type="PRINTS" id="PR00237">
    <property type="entry name" value="GPCRRHODOPSN"/>
</dbReference>
<evidence type="ECO:0000256" key="5">
    <source>
        <dbReference type="ARBA" id="ARBA00023040"/>
    </source>
</evidence>
<dbReference type="Proteomes" id="UP000515135">
    <property type="component" value="Unplaced"/>
</dbReference>
<evidence type="ECO:0000256" key="10">
    <source>
        <dbReference type="SAM" id="MobiDB-lite"/>
    </source>
</evidence>
<feature type="transmembrane region" description="Helical" evidence="11">
    <location>
        <begin position="222"/>
        <end position="241"/>
    </location>
</feature>
<dbReference type="PROSITE" id="PS00237">
    <property type="entry name" value="G_PROTEIN_RECEP_F1_1"/>
    <property type="match status" value="1"/>
</dbReference>
<name>A0A6P4YI07_BRABE</name>
<keyword evidence="5 9" id="KW-0297">G-protein coupled receptor</keyword>
<comment type="subcellular location">
    <subcellularLocation>
        <location evidence="1">Cell membrane</location>
        <topology evidence="1">Multi-pass membrane protein</topology>
    </subcellularLocation>
</comment>
<feature type="transmembrane region" description="Helical" evidence="11">
    <location>
        <begin position="59"/>
        <end position="80"/>
    </location>
</feature>
<keyword evidence="13" id="KW-1185">Reference proteome</keyword>
<keyword evidence="7 9" id="KW-0675">Receptor</keyword>
<evidence type="ECO:0000259" key="12">
    <source>
        <dbReference type="PROSITE" id="PS50262"/>
    </source>
</evidence>
<reference evidence="14" key="1">
    <citation type="submission" date="2025-08" db="UniProtKB">
        <authorList>
            <consortium name="RefSeq"/>
        </authorList>
    </citation>
    <scope>IDENTIFICATION</scope>
    <source>
        <tissue evidence="14">Gonad</tissue>
    </source>
</reference>
<evidence type="ECO:0000256" key="8">
    <source>
        <dbReference type="ARBA" id="ARBA00023224"/>
    </source>
</evidence>
<feature type="transmembrane region" description="Helical" evidence="11">
    <location>
        <begin position="136"/>
        <end position="158"/>
    </location>
</feature>
<dbReference type="SUPFAM" id="SSF81321">
    <property type="entry name" value="Family A G protein-coupled receptor-like"/>
    <property type="match status" value="1"/>
</dbReference>
<keyword evidence="2" id="KW-1003">Cell membrane</keyword>
<evidence type="ECO:0000256" key="3">
    <source>
        <dbReference type="ARBA" id="ARBA00022692"/>
    </source>
</evidence>
<dbReference type="GO" id="GO:0005886">
    <property type="term" value="C:plasma membrane"/>
    <property type="evidence" value="ECO:0007669"/>
    <property type="project" value="UniProtKB-SubCell"/>
</dbReference>
<proteinExistence type="inferred from homology"/>
<evidence type="ECO:0000313" key="14">
    <source>
        <dbReference type="RefSeq" id="XP_019616651.1"/>
    </source>
</evidence>
<gene>
    <name evidence="14" type="primary">LOC109464154</name>
</gene>
<keyword evidence="6 11" id="KW-0472">Membrane</keyword>
<evidence type="ECO:0000256" key="7">
    <source>
        <dbReference type="ARBA" id="ARBA00023170"/>
    </source>
</evidence>
<dbReference type="GO" id="GO:0004930">
    <property type="term" value="F:G protein-coupled receptor activity"/>
    <property type="evidence" value="ECO:0007669"/>
    <property type="project" value="UniProtKB-KW"/>
</dbReference>
<dbReference type="OrthoDB" id="10056848at2759"/>
<evidence type="ECO:0000256" key="9">
    <source>
        <dbReference type="RuleBase" id="RU000688"/>
    </source>
</evidence>
<dbReference type="RefSeq" id="XP_019616651.1">
    <property type="nucleotide sequence ID" value="XM_019761092.1"/>
</dbReference>
<dbReference type="InterPro" id="IPR000276">
    <property type="entry name" value="GPCR_Rhodpsn"/>
</dbReference>
<feature type="transmembrane region" description="Helical" evidence="11">
    <location>
        <begin position="27"/>
        <end position="47"/>
    </location>
</feature>
<dbReference type="CDD" id="cd00637">
    <property type="entry name" value="7tm_classA_rhodopsin-like"/>
    <property type="match status" value="1"/>
</dbReference>
<dbReference type="Pfam" id="PF00001">
    <property type="entry name" value="7tm_1"/>
    <property type="match status" value="1"/>
</dbReference>
<dbReference type="InterPro" id="IPR051880">
    <property type="entry name" value="GPC_Orphan_Receptors"/>
</dbReference>
<dbReference type="Gene3D" id="1.20.1070.10">
    <property type="entry name" value="Rhodopsin 7-helix transmembrane proteins"/>
    <property type="match status" value="1"/>
</dbReference>
<evidence type="ECO:0000313" key="13">
    <source>
        <dbReference type="Proteomes" id="UP000515135"/>
    </source>
</evidence>
<feature type="transmembrane region" description="Helical" evidence="11">
    <location>
        <begin position="92"/>
        <end position="115"/>
    </location>
</feature>
<feature type="compositionally biased region" description="Polar residues" evidence="10">
    <location>
        <begin position="1"/>
        <end position="15"/>
    </location>
</feature>
<feature type="domain" description="G-protein coupled receptors family 1 profile" evidence="12">
    <location>
        <begin position="39"/>
        <end position="131"/>
    </location>
</feature>
<evidence type="ECO:0000256" key="2">
    <source>
        <dbReference type="ARBA" id="ARBA00022475"/>
    </source>
</evidence>
<dbReference type="InterPro" id="IPR017452">
    <property type="entry name" value="GPCR_Rhodpsn_7TM"/>
</dbReference>
<keyword evidence="3 9" id="KW-0812">Transmembrane</keyword>
<accession>A0A6P4YI07</accession>
<dbReference type="GeneID" id="109464154"/>
<evidence type="ECO:0000256" key="4">
    <source>
        <dbReference type="ARBA" id="ARBA00022989"/>
    </source>
</evidence>
<sequence>MNFSNESFVTNASTPTPSPESLPAEPAFIVTVAVLAIVGNILVIAVTTRRQTFPSSSRLFISSMAFSDLLDGLTFPFMVAPAAAGEWNYSGTVLRTTAVIGVSSALITYSALAGLNLDRYYALMNGGEGMPSKKACIFLISDWVGIFAFNIFSVVYGLPAAAHNYINVQNPNPQQPPVAPNHFNDNSYAKVVLILTLVQTTLPLPTLGVLIASWLGHVLPTALFWSSWIALSNTFLDLVVYNVCQQSFRKVVVEMARCTSLVADVEVVRREFTAYMRENRKVLIERTKEHGGCDTETMRREARDRARAIKEAFCTKVDEEYRMFDEACASLSRASSLSSIADSVSVSGSGTFI</sequence>
<dbReference type="AlphaFoldDB" id="A0A6P4YI07"/>